<comment type="caution">
    <text evidence="2">The sequence shown here is derived from an EMBL/GenBank/DDBJ whole genome shotgun (WGS) entry which is preliminary data.</text>
</comment>
<feature type="region of interest" description="Disordered" evidence="1">
    <location>
        <begin position="18"/>
        <end position="69"/>
    </location>
</feature>
<evidence type="ECO:0000313" key="2">
    <source>
        <dbReference type="EMBL" id="KAK5997413.1"/>
    </source>
</evidence>
<dbReference type="EMBL" id="JAVFKD010000002">
    <property type="protein sequence ID" value="KAK5997413.1"/>
    <property type="molecule type" value="Genomic_DNA"/>
</dbReference>
<reference evidence="2 3" key="1">
    <citation type="submission" date="2024-01" db="EMBL/GenBank/DDBJ databases">
        <title>Complete genome of Cladobotryum mycophilum ATHUM6906.</title>
        <authorList>
            <person name="Christinaki A.C."/>
            <person name="Myridakis A.I."/>
            <person name="Kouvelis V.N."/>
        </authorList>
    </citation>
    <scope>NUCLEOTIDE SEQUENCE [LARGE SCALE GENOMIC DNA]</scope>
    <source>
        <strain evidence="2 3">ATHUM6906</strain>
    </source>
</reference>
<protein>
    <submittedName>
        <fullName evidence="2">Uncharacterized protein</fullName>
    </submittedName>
</protein>
<accession>A0ABR0SZ61</accession>
<evidence type="ECO:0000256" key="1">
    <source>
        <dbReference type="SAM" id="MobiDB-lite"/>
    </source>
</evidence>
<sequence length="204" mass="23644">MGKPFVSAMSTVFGRKKETVSKSWSDMWDEDEEEEEREQQQLATLKEEMNSRTWSRESSKDMSKKVDKAEPVATSHVIKGNVDDDLVADGFFFHEATPVKQIISIAPRYSPPSKRSNLDKWAVLGERRRGLSQSMEQEKSPAFKQRRPIGIGYKSYEAGVWDHTNKSAWGKERLKDSPFNKAKDWNWRRDRRSDLGDIEWVGGW</sequence>
<organism evidence="2 3">
    <name type="scientific">Cladobotryum mycophilum</name>
    <dbReference type="NCBI Taxonomy" id="491253"/>
    <lineage>
        <taxon>Eukaryota</taxon>
        <taxon>Fungi</taxon>
        <taxon>Dikarya</taxon>
        <taxon>Ascomycota</taxon>
        <taxon>Pezizomycotina</taxon>
        <taxon>Sordariomycetes</taxon>
        <taxon>Hypocreomycetidae</taxon>
        <taxon>Hypocreales</taxon>
        <taxon>Hypocreaceae</taxon>
        <taxon>Cladobotryum</taxon>
    </lineage>
</organism>
<feature type="compositionally biased region" description="Basic and acidic residues" evidence="1">
    <location>
        <begin position="45"/>
        <end position="69"/>
    </location>
</feature>
<dbReference type="Proteomes" id="UP001338125">
    <property type="component" value="Unassembled WGS sequence"/>
</dbReference>
<evidence type="ECO:0000313" key="3">
    <source>
        <dbReference type="Proteomes" id="UP001338125"/>
    </source>
</evidence>
<feature type="compositionally biased region" description="Acidic residues" evidence="1">
    <location>
        <begin position="27"/>
        <end position="37"/>
    </location>
</feature>
<proteinExistence type="predicted"/>
<gene>
    <name evidence="2" type="ORF">PT974_02769</name>
</gene>
<keyword evidence="3" id="KW-1185">Reference proteome</keyword>
<name>A0ABR0SZ61_9HYPO</name>